<gene>
    <name evidence="3" type="ORF">WA04_03940</name>
    <name evidence="2" type="ORF">WA04_04125</name>
</gene>
<dbReference type="Gene3D" id="2.30.30.290">
    <property type="entry name" value="YopX-like domains"/>
    <property type="match status" value="1"/>
</dbReference>
<dbReference type="InterPro" id="IPR010024">
    <property type="entry name" value="CHP16711"/>
</dbReference>
<name>A0A837L1D2_STRAG</name>
<dbReference type="NCBIfam" id="TIGR01671">
    <property type="entry name" value="phage_TIGR01671"/>
    <property type="match status" value="1"/>
</dbReference>
<dbReference type="InterPro" id="IPR023385">
    <property type="entry name" value="YopX-like_C"/>
</dbReference>
<evidence type="ECO:0000313" key="4">
    <source>
        <dbReference type="Proteomes" id="UP000035346"/>
    </source>
</evidence>
<evidence type="ECO:0000259" key="1">
    <source>
        <dbReference type="Pfam" id="PF09643"/>
    </source>
</evidence>
<sequence length="142" mass="16759">MIPKFRVFNKETKKMYGVDGFELSVRKIYRCSLAYDEFRPGHMETFHFVEDNLDNYILMQSTGLKDKEETEIFEGDVVRHIDFLLNNETVNKVYFKDGLFMYDVVVDEYTYDVPIGEIIENSIVEVIGNIYENPELLESVEE</sequence>
<protein>
    <recommendedName>
        <fullName evidence="1">YopX protein domain-containing protein</fullName>
    </recommendedName>
</protein>
<proteinExistence type="predicted"/>
<accession>A0A837L1D2</accession>
<dbReference type="SUPFAM" id="SSF159006">
    <property type="entry name" value="YopX-like"/>
    <property type="match status" value="1"/>
</dbReference>
<dbReference type="EMBL" id="LBKL01000050">
    <property type="protein sequence ID" value="KLL40268.1"/>
    <property type="molecule type" value="Genomic_DNA"/>
</dbReference>
<feature type="domain" description="YopX protein" evidence="1">
    <location>
        <begin position="4"/>
        <end position="138"/>
    </location>
</feature>
<dbReference type="Pfam" id="PF09643">
    <property type="entry name" value="YopX"/>
    <property type="match status" value="1"/>
</dbReference>
<dbReference type="EMBL" id="LBKL01000048">
    <property type="protein sequence ID" value="KLL40506.1"/>
    <property type="molecule type" value="Genomic_DNA"/>
</dbReference>
<reference evidence="2 4" key="1">
    <citation type="journal article" date="2015" name="PLoS ONE">
        <title>Genomic analysis reveals the molecular basis for capsule loss in the group B streptococcus population.</title>
        <authorList>
            <consortium name="DEVANI Consortium"/>
            <person name="Rosini R."/>
            <person name="Campisi E."/>
            <person name="De Chiara M."/>
            <person name="Tettelin H."/>
            <person name="Rinaudo D."/>
            <person name="Toniolo C."/>
            <person name="Metruccio M."/>
            <person name="Guidotti S."/>
            <person name="Sorensen U.B."/>
            <person name="Kilian M."/>
            <person name="Ramirez M."/>
            <person name="Janulczyk R."/>
            <person name="Donati C."/>
            <person name="Grandi G."/>
            <person name="Margarit I."/>
        </authorList>
    </citation>
    <scope>NUCLEOTIDE SEQUENCE [LARGE SCALE GENOMIC DNA]</scope>
    <source>
        <strain evidence="2 4">DK-B-USS-215</strain>
    </source>
</reference>
<dbReference type="InterPro" id="IPR019096">
    <property type="entry name" value="YopX_protein"/>
</dbReference>
<organism evidence="2 4">
    <name type="scientific">Streptococcus agalactiae</name>
    <dbReference type="NCBI Taxonomy" id="1311"/>
    <lineage>
        <taxon>Bacteria</taxon>
        <taxon>Bacillati</taxon>
        <taxon>Bacillota</taxon>
        <taxon>Bacilli</taxon>
        <taxon>Lactobacillales</taxon>
        <taxon>Streptococcaceae</taxon>
        <taxon>Streptococcus</taxon>
    </lineage>
</organism>
<dbReference type="RefSeq" id="WP_017643765.1">
    <property type="nucleotide sequence ID" value="NZ_LBKL01000048.1"/>
</dbReference>
<evidence type="ECO:0000313" key="3">
    <source>
        <dbReference type="EMBL" id="KLL40506.1"/>
    </source>
</evidence>
<dbReference type="Proteomes" id="UP000035346">
    <property type="component" value="Unassembled WGS sequence"/>
</dbReference>
<comment type="caution">
    <text evidence="2">The sequence shown here is derived from an EMBL/GenBank/DDBJ whole genome shotgun (WGS) entry which is preliminary data.</text>
</comment>
<evidence type="ECO:0000313" key="2">
    <source>
        <dbReference type="EMBL" id="KLL40268.1"/>
    </source>
</evidence>
<dbReference type="AlphaFoldDB" id="A0A837L1D2"/>